<dbReference type="InParanoid" id="A0A804QPS0"/>
<accession>A0A804QPS0</accession>
<keyword evidence="12" id="KW-1185">Reference proteome</keyword>
<dbReference type="PROSITE" id="PS50920">
    <property type="entry name" value="SOLCAR"/>
    <property type="match status" value="1"/>
</dbReference>
<evidence type="ECO:0000256" key="5">
    <source>
        <dbReference type="ARBA" id="ARBA00022737"/>
    </source>
</evidence>
<reference evidence="11" key="2">
    <citation type="submission" date="2019-07" db="EMBL/GenBank/DDBJ databases">
        <authorList>
            <person name="Seetharam A."/>
            <person name="Woodhouse M."/>
            <person name="Cannon E."/>
        </authorList>
    </citation>
    <scope>NUCLEOTIDE SEQUENCE [LARGE SCALE GENOMIC DNA]</scope>
    <source>
        <strain evidence="11">cv. B73</strain>
    </source>
</reference>
<evidence type="ECO:0000256" key="10">
    <source>
        <dbReference type="SAM" id="MobiDB-lite"/>
    </source>
</evidence>
<comment type="subcellular location">
    <subcellularLocation>
        <location evidence="1">Membrane</location>
        <topology evidence="1">Multi-pass membrane protein</topology>
    </subcellularLocation>
</comment>
<feature type="region of interest" description="Disordered" evidence="10">
    <location>
        <begin position="1"/>
        <end position="83"/>
    </location>
</feature>
<evidence type="ECO:0000313" key="11">
    <source>
        <dbReference type="EnsemblPlants" id="Zm00001eb347410_P001"/>
    </source>
</evidence>
<feature type="compositionally biased region" description="Low complexity" evidence="10">
    <location>
        <begin position="10"/>
        <end position="41"/>
    </location>
</feature>
<protein>
    <recommendedName>
        <fullName evidence="14">Mitochondrial dicarboxylate/tricarboxylate transporter DTC</fullName>
    </recommendedName>
</protein>
<dbReference type="InterPro" id="IPR018108">
    <property type="entry name" value="MCP_transmembrane"/>
</dbReference>
<proteinExistence type="evidence at protein level"/>
<dbReference type="AlphaFoldDB" id="A0A804QPS0"/>
<feature type="repeat" description="Solcar" evidence="8">
    <location>
        <begin position="75"/>
        <end position="163"/>
    </location>
</feature>
<evidence type="ECO:0008006" key="14">
    <source>
        <dbReference type="Google" id="ProtNLM"/>
    </source>
</evidence>
<keyword evidence="4 8" id="KW-0812">Transmembrane</keyword>
<keyword evidence="5" id="KW-0677">Repeat</keyword>
<evidence type="ECO:0000256" key="3">
    <source>
        <dbReference type="ARBA" id="ARBA00022448"/>
    </source>
</evidence>
<name>A0A804QPS0_MAIZE</name>
<dbReference type="Proteomes" id="UP000007305">
    <property type="component" value="Chromosome 8"/>
</dbReference>
<keyword evidence="13" id="KW-1267">Proteomics identification</keyword>
<comment type="similarity">
    <text evidence="2 9">Belongs to the mitochondrial carrier (TC 2.A.29) family.</text>
</comment>
<evidence type="ECO:0007829" key="13">
    <source>
        <dbReference type="PeptideAtlas" id="A0A804QPS0"/>
    </source>
</evidence>
<sequence length="163" mass="17111">MEERREEGEGAAQGRTRPGRPGAGAAAPGAWGAATAAGEGCARAREHGTRAPPPATAAAAGEGERGAVEEGKRRGRGAATGEASAVSRFFASACSLPFDYVKTQIQKMQPDANGKYPYTGSLDCAMKTFKSGGPFKFYTGFPVYCVRITPFVMIQKFEKKIGI</sequence>
<keyword evidence="7 8" id="KW-0472">Membrane</keyword>
<reference evidence="12" key="1">
    <citation type="journal article" date="2009" name="Science">
        <title>The B73 maize genome: complexity, diversity, and dynamics.</title>
        <authorList>
            <person name="Schnable P.S."/>
            <person name="Ware D."/>
            <person name="Fulton R.S."/>
            <person name="Stein J.C."/>
            <person name="Wei F."/>
            <person name="Pasternak S."/>
            <person name="Liang C."/>
            <person name="Zhang J."/>
            <person name="Fulton L."/>
            <person name="Graves T.A."/>
            <person name="Minx P."/>
            <person name="Reily A.D."/>
            <person name="Courtney L."/>
            <person name="Kruchowski S.S."/>
            <person name="Tomlinson C."/>
            <person name="Strong C."/>
            <person name="Delehaunty K."/>
            <person name="Fronick C."/>
            <person name="Courtney B."/>
            <person name="Rock S.M."/>
            <person name="Belter E."/>
            <person name="Du F."/>
            <person name="Kim K."/>
            <person name="Abbott R.M."/>
            <person name="Cotton M."/>
            <person name="Levy A."/>
            <person name="Marchetto P."/>
            <person name="Ochoa K."/>
            <person name="Jackson S.M."/>
            <person name="Gillam B."/>
            <person name="Chen W."/>
            <person name="Yan L."/>
            <person name="Higginbotham J."/>
            <person name="Cardenas M."/>
            <person name="Waligorski J."/>
            <person name="Applebaum E."/>
            <person name="Phelps L."/>
            <person name="Falcone J."/>
            <person name="Kanchi K."/>
            <person name="Thane T."/>
            <person name="Scimone A."/>
            <person name="Thane N."/>
            <person name="Henke J."/>
            <person name="Wang T."/>
            <person name="Ruppert J."/>
            <person name="Shah N."/>
            <person name="Rotter K."/>
            <person name="Hodges J."/>
            <person name="Ingenthron E."/>
            <person name="Cordes M."/>
            <person name="Kohlberg S."/>
            <person name="Sgro J."/>
            <person name="Delgado B."/>
            <person name="Mead K."/>
            <person name="Chinwalla A."/>
            <person name="Leonard S."/>
            <person name="Crouse K."/>
            <person name="Collura K."/>
            <person name="Kudrna D."/>
            <person name="Currie J."/>
            <person name="He R."/>
            <person name="Angelova A."/>
            <person name="Rajasekar S."/>
            <person name="Mueller T."/>
            <person name="Lomeli R."/>
            <person name="Scara G."/>
            <person name="Ko A."/>
            <person name="Delaney K."/>
            <person name="Wissotski M."/>
            <person name="Lopez G."/>
            <person name="Campos D."/>
            <person name="Braidotti M."/>
            <person name="Ashley E."/>
            <person name="Golser W."/>
            <person name="Kim H."/>
            <person name="Lee S."/>
            <person name="Lin J."/>
            <person name="Dujmic Z."/>
            <person name="Kim W."/>
            <person name="Talag J."/>
            <person name="Zuccolo A."/>
            <person name="Fan C."/>
            <person name="Sebastian A."/>
            <person name="Kramer M."/>
            <person name="Spiegel L."/>
            <person name="Nascimento L."/>
            <person name="Zutavern T."/>
            <person name="Miller B."/>
            <person name="Ambroise C."/>
            <person name="Muller S."/>
            <person name="Spooner W."/>
            <person name="Narechania A."/>
            <person name="Ren L."/>
            <person name="Wei S."/>
            <person name="Kumari S."/>
            <person name="Faga B."/>
            <person name="Levy M.J."/>
            <person name="McMahan L."/>
            <person name="Van Buren P."/>
            <person name="Vaughn M.W."/>
            <person name="Ying K."/>
            <person name="Yeh C.-T."/>
            <person name="Emrich S.J."/>
            <person name="Jia Y."/>
            <person name="Kalyanaraman A."/>
            <person name="Hsia A.-P."/>
            <person name="Barbazuk W.B."/>
            <person name="Baucom R.S."/>
            <person name="Brutnell T.P."/>
            <person name="Carpita N.C."/>
            <person name="Chaparro C."/>
            <person name="Chia J.-M."/>
            <person name="Deragon J.-M."/>
            <person name="Estill J.C."/>
            <person name="Fu Y."/>
            <person name="Jeddeloh J.A."/>
            <person name="Han Y."/>
            <person name="Lee H."/>
            <person name="Li P."/>
            <person name="Lisch D.R."/>
            <person name="Liu S."/>
            <person name="Liu Z."/>
            <person name="Nagel D.H."/>
            <person name="McCann M.C."/>
            <person name="SanMiguel P."/>
            <person name="Myers A.M."/>
            <person name="Nettleton D."/>
            <person name="Nguyen J."/>
            <person name="Penning B.W."/>
            <person name="Ponnala L."/>
            <person name="Schneider K.L."/>
            <person name="Schwartz D.C."/>
            <person name="Sharma A."/>
            <person name="Soderlund C."/>
            <person name="Springer N.M."/>
            <person name="Sun Q."/>
            <person name="Wang H."/>
            <person name="Waterman M."/>
            <person name="Westerman R."/>
            <person name="Wolfgruber T.K."/>
            <person name="Yang L."/>
            <person name="Yu Y."/>
            <person name="Zhang L."/>
            <person name="Zhou S."/>
            <person name="Zhu Q."/>
            <person name="Bennetzen J.L."/>
            <person name="Dawe R.K."/>
            <person name="Jiang J."/>
            <person name="Jiang N."/>
            <person name="Presting G.G."/>
            <person name="Wessler S.R."/>
            <person name="Aluru S."/>
            <person name="Martienssen R.A."/>
            <person name="Clifton S.W."/>
            <person name="McCombie W.R."/>
            <person name="Wing R.A."/>
            <person name="Wilson R.K."/>
        </authorList>
    </citation>
    <scope>NUCLEOTIDE SEQUENCE [LARGE SCALE GENOMIC DNA]</scope>
    <source>
        <strain evidence="12">cv. B73</strain>
    </source>
</reference>
<reference evidence="11" key="3">
    <citation type="submission" date="2021-05" db="UniProtKB">
        <authorList>
            <consortium name="EnsemblPlants"/>
        </authorList>
    </citation>
    <scope>IDENTIFICATION</scope>
    <source>
        <strain evidence="11">cv. B73</strain>
    </source>
</reference>
<feature type="compositionally biased region" description="Basic and acidic residues" evidence="10">
    <location>
        <begin position="62"/>
        <end position="72"/>
    </location>
</feature>
<evidence type="ECO:0000256" key="7">
    <source>
        <dbReference type="ARBA" id="ARBA00023136"/>
    </source>
</evidence>
<evidence type="ECO:0000256" key="1">
    <source>
        <dbReference type="ARBA" id="ARBA00004141"/>
    </source>
</evidence>
<dbReference type="PANTHER" id="PTHR45618">
    <property type="entry name" value="MITOCHONDRIAL DICARBOXYLATE CARRIER-RELATED"/>
    <property type="match status" value="1"/>
</dbReference>
<keyword evidence="6" id="KW-1133">Transmembrane helix</keyword>
<dbReference type="InterPro" id="IPR050391">
    <property type="entry name" value="Mito_Metabolite_Transporter"/>
</dbReference>
<dbReference type="InterPro" id="IPR023395">
    <property type="entry name" value="MCP_dom_sf"/>
</dbReference>
<dbReference type="Gene3D" id="1.50.40.10">
    <property type="entry name" value="Mitochondrial carrier domain"/>
    <property type="match status" value="1"/>
</dbReference>
<evidence type="ECO:0000256" key="4">
    <source>
        <dbReference type="ARBA" id="ARBA00022692"/>
    </source>
</evidence>
<evidence type="ECO:0000256" key="8">
    <source>
        <dbReference type="PROSITE-ProRule" id="PRU00282"/>
    </source>
</evidence>
<organism evidence="11 12">
    <name type="scientific">Zea mays</name>
    <name type="common">Maize</name>
    <dbReference type="NCBI Taxonomy" id="4577"/>
    <lineage>
        <taxon>Eukaryota</taxon>
        <taxon>Viridiplantae</taxon>
        <taxon>Streptophyta</taxon>
        <taxon>Embryophyta</taxon>
        <taxon>Tracheophyta</taxon>
        <taxon>Spermatophyta</taxon>
        <taxon>Magnoliopsida</taxon>
        <taxon>Liliopsida</taxon>
        <taxon>Poales</taxon>
        <taxon>Poaceae</taxon>
        <taxon>PACMAD clade</taxon>
        <taxon>Panicoideae</taxon>
        <taxon>Andropogonodae</taxon>
        <taxon>Andropogoneae</taxon>
        <taxon>Tripsacinae</taxon>
        <taxon>Zea</taxon>
    </lineage>
</organism>
<dbReference type="Gramene" id="Zm00001eb347410_T001">
    <property type="protein sequence ID" value="Zm00001eb347410_P001"/>
    <property type="gene ID" value="Zm00001eb347410"/>
</dbReference>
<dbReference type="Pfam" id="PF00153">
    <property type="entry name" value="Mito_carr"/>
    <property type="match status" value="1"/>
</dbReference>
<dbReference type="GO" id="GO:0016020">
    <property type="term" value="C:membrane"/>
    <property type="evidence" value="ECO:0007669"/>
    <property type="project" value="UniProtKB-SubCell"/>
</dbReference>
<dbReference type="SUPFAM" id="SSF103506">
    <property type="entry name" value="Mitochondrial carrier"/>
    <property type="match status" value="1"/>
</dbReference>
<evidence type="ECO:0000256" key="6">
    <source>
        <dbReference type="ARBA" id="ARBA00022989"/>
    </source>
</evidence>
<evidence type="ECO:0000313" key="12">
    <source>
        <dbReference type="Proteomes" id="UP000007305"/>
    </source>
</evidence>
<evidence type="ECO:0000256" key="9">
    <source>
        <dbReference type="RuleBase" id="RU000488"/>
    </source>
</evidence>
<keyword evidence="3 9" id="KW-0813">Transport</keyword>
<evidence type="ECO:0000256" key="2">
    <source>
        <dbReference type="ARBA" id="ARBA00006375"/>
    </source>
</evidence>
<dbReference type="EnsemblPlants" id="Zm00001eb347410_T001">
    <property type="protein sequence ID" value="Zm00001eb347410_P001"/>
    <property type="gene ID" value="Zm00001eb347410"/>
</dbReference>